<dbReference type="InterPro" id="IPR026152">
    <property type="entry name" value="SARG"/>
</dbReference>
<accession>A0AAV3B7K8</accession>
<name>A0AAV3B7K8_PYXAD</name>
<evidence type="ECO:0000256" key="1">
    <source>
        <dbReference type="SAM" id="MobiDB-lite"/>
    </source>
</evidence>
<dbReference type="PANTHER" id="PTHR21555:SF0">
    <property type="entry name" value="SPECIFICALLY ANDROGEN-REGULATED GENE PROTEIN"/>
    <property type="match status" value="1"/>
</dbReference>
<dbReference type="EMBL" id="DYDO01000001">
    <property type="protein sequence ID" value="DBA33951.1"/>
    <property type="molecule type" value="Genomic_DNA"/>
</dbReference>
<dbReference type="PANTHER" id="PTHR21555">
    <property type="entry name" value="SPECIFICALLY ANDROGEN-REGULATED GENE PROTEIN"/>
    <property type="match status" value="1"/>
</dbReference>
<feature type="region of interest" description="Disordered" evidence="1">
    <location>
        <begin position="231"/>
        <end position="328"/>
    </location>
</feature>
<dbReference type="Pfam" id="PF15385">
    <property type="entry name" value="SARG"/>
    <property type="match status" value="2"/>
</dbReference>
<feature type="region of interest" description="Disordered" evidence="1">
    <location>
        <begin position="582"/>
        <end position="636"/>
    </location>
</feature>
<dbReference type="Proteomes" id="UP001181693">
    <property type="component" value="Unassembled WGS sequence"/>
</dbReference>
<feature type="compositionally biased region" description="Basic and acidic residues" evidence="1">
    <location>
        <begin position="315"/>
        <end position="325"/>
    </location>
</feature>
<proteinExistence type="predicted"/>
<protein>
    <recommendedName>
        <fullName evidence="4">Specifically androgen-regulated gene protein</fullName>
    </recommendedName>
</protein>
<feature type="compositionally biased region" description="Polar residues" evidence="1">
    <location>
        <begin position="715"/>
        <end position="728"/>
    </location>
</feature>
<evidence type="ECO:0000313" key="3">
    <source>
        <dbReference type="Proteomes" id="UP001181693"/>
    </source>
</evidence>
<dbReference type="GO" id="GO:0005737">
    <property type="term" value="C:cytoplasm"/>
    <property type="evidence" value="ECO:0007669"/>
    <property type="project" value="TreeGrafter"/>
</dbReference>
<evidence type="ECO:0008006" key="4">
    <source>
        <dbReference type="Google" id="ProtNLM"/>
    </source>
</evidence>
<organism evidence="2 3">
    <name type="scientific">Pyxicephalus adspersus</name>
    <name type="common">African bullfrog</name>
    <dbReference type="NCBI Taxonomy" id="30357"/>
    <lineage>
        <taxon>Eukaryota</taxon>
        <taxon>Metazoa</taxon>
        <taxon>Chordata</taxon>
        <taxon>Craniata</taxon>
        <taxon>Vertebrata</taxon>
        <taxon>Euteleostomi</taxon>
        <taxon>Amphibia</taxon>
        <taxon>Batrachia</taxon>
        <taxon>Anura</taxon>
        <taxon>Neobatrachia</taxon>
        <taxon>Ranoidea</taxon>
        <taxon>Pyxicephalidae</taxon>
        <taxon>Pyxicephalinae</taxon>
        <taxon>Pyxicephalus</taxon>
    </lineage>
</organism>
<comment type="caution">
    <text evidence="2">The sequence shown here is derived from an EMBL/GenBank/DDBJ whole genome shotgun (WGS) entry which is preliminary data.</text>
</comment>
<dbReference type="PROSITE" id="PS51257">
    <property type="entry name" value="PROKAR_LIPOPROTEIN"/>
    <property type="match status" value="1"/>
</dbReference>
<evidence type="ECO:0000313" key="2">
    <source>
        <dbReference type="EMBL" id="DBA33951.1"/>
    </source>
</evidence>
<gene>
    <name evidence="2" type="ORF">GDO54_001566</name>
</gene>
<feature type="region of interest" description="Disordered" evidence="1">
    <location>
        <begin position="687"/>
        <end position="743"/>
    </location>
</feature>
<sequence>MPEKKLWARHVGMEALNSVGSTGSCDSIESISSNHSAFSGEGYDHLSAEERECLMFLEETIESLDNEDDSGLSNDELETIQKADTLPVSEPVKIPAGNEKVSSKITAIPKLEEWANTAIGLNPIPQGHHSFPRVQVSKEENTRDLYDCNLSGPEKDQLNLWPEKPKRKSLLNQQQIGESSKSEFLILPPPEAFRDPQIIDKRHSVTDPTDAREVRFDSIVRKSAVILEQNAPAALKQSDQKLPPPVLPRVSSPNKFLTGEQETLNQVTEKPPENQFKQGPPTAPKPRTLPPHIVIKTSRGEVPNLDPQKRPRTFSAHERSTDKPNESVITNVYNSKEQEKARHEALQKLGLEKSYSQDNNSISQSKTDLPAAIEVKRRSIIIKQQEEAESSRNIPKLVVPQKVVTNVKNEVLTRNRLSMKSTVAEKSDEPSSGNFFSNQKEAFIKSDGPTTSDITVKTKHTEKTSIQEKAKEMTTPSLADVHVVTDDSKNIRSEIPRNSLQLNPVPQRKEKNVTDEPDLPLNQDISRNPVKLQTSTAPIQTITVPEKNPLPGKKIEHIQSSIAKENKSASLENINIFSTSPRNRYSFSPPKEPLVTQHSPKFIRKDGNERPPIDKSNRHSTHFEPSDESCLRLPQGSVPGLRQINIKSNTLERSGVGLSSSLPSIEKGGNSFFKKPLFSGNFLRNTRPRPASLGTGKDFANLESGTAGAERTEKQSFFSKPSRQSAPVTSVKIAPKGSTDEHRRQALKKLGILKE</sequence>
<keyword evidence="3" id="KW-1185">Reference proteome</keyword>
<feature type="compositionally biased region" description="Basic and acidic residues" evidence="1">
    <location>
        <begin position="603"/>
        <end position="625"/>
    </location>
</feature>
<dbReference type="AlphaFoldDB" id="A0AAV3B7K8"/>
<reference evidence="2" key="1">
    <citation type="thesis" date="2020" institute="ProQuest LLC" country="789 East Eisenhower Parkway, Ann Arbor, MI, USA">
        <title>Comparative Genomics and Chromosome Evolution.</title>
        <authorList>
            <person name="Mudd A.B."/>
        </authorList>
    </citation>
    <scope>NUCLEOTIDE SEQUENCE</scope>
    <source>
        <strain evidence="2">1538</strain>
        <tissue evidence="2">Blood</tissue>
    </source>
</reference>